<name>A0A2H3KHB5_9FLAO</name>
<sequence length="146" mass="17007">MSEIIKTFKFESEGVEFLLHIKKGVHPTYSGETIYLDGEIKSKNPELKVIHSTNGLSKTAKLKYKETYVFFISYSPSVEEGFRWKNYDNKTKVLICNSSTQKKENCIKQSKYIPLIGDYFMESIKNIKKKMVLLEIALNDCFENKR</sequence>
<reference evidence="1 2" key="1">
    <citation type="submission" date="2017-09" db="EMBL/GenBank/DDBJ databases">
        <title>Whole genomes of Flavobacteriaceae.</title>
        <authorList>
            <person name="Stine C."/>
            <person name="Li C."/>
            <person name="Tadesse D."/>
        </authorList>
    </citation>
    <scope>NUCLEOTIDE SEQUENCE [LARGE SCALE GENOMIC DNA]</scope>
    <source>
        <strain evidence="1 2">ATCC 35036</strain>
    </source>
</reference>
<accession>A0A2H3KHB5</accession>
<dbReference type="EMBL" id="PCMW01000059">
    <property type="protein sequence ID" value="PDS23489.1"/>
    <property type="molecule type" value="Genomic_DNA"/>
</dbReference>
<comment type="caution">
    <text evidence="1">The sequence shown here is derived from an EMBL/GenBank/DDBJ whole genome shotgun (WGS) entry which is preliminary data.</text>
</comment>
<dbReference type="AlphaFoldDB" id="A0A2H3KHB5"/>
<dbReference type="Proteomes" id="UP000220828">
    <property type="component" value="Unassembled WGS sequence"/>
</dbReference>
<gene>
    <name evidence="1" type="ORF">B0A77_10720</name>
</gene>
<protein>
    <submittedName>
        <fullName evidence="1">Uncharacterized protein</fullName>
    </submittedName>
</protein>
<proteinExistence type="predicted"/>
<dbReference type="OrthoDB" id="9835043at2"/>
<evidence type="ECO:0000313" key="1">
    <source>
        <dbReference type="EMBL" id="PDS23489.1"/>
    </source>
</evidence>
<dbReference type="RefSeq" id="WP_097554432.1">
    <property type="nucleotide sequence ID" value="NZ_PCMW01000059.1"/>
</dbReference>
<evidence type="ECO:0000313" key="2">
    <source>
        <dbReference type="Proteomes" id="UP000220828"/>
    </source>
</evidence>
<organism evidence="1 2">
    <name type="scientific">Flavobacterium branchiophilum</name>
    <dbReference type="NCBI Taxonomy" id="55197"/>
    <lineage>
        <taxon>Bacteria</taxon>
        <taxon>Pseudomonadati</taxon>
        <taxon>Bacteroidota</taxon>
        <taxon>Flavobacteriia</taxon>
        <taxon>Flavobacteriales</taxon>
        <taxon>Flavobacteriaceae</taxon>
        <taxon>Flavobacterium</taxon>
    </lineage>
</organism>